<comment type="caution">
    <text evidence="5">The sequence shown here is derived from an EMBL/GenBank/DDBJ whole genome shotgun (WGS) entry which is preliminary data.</text>
</comment>
<dbReference type="GO" id="GO:0006281">
    <property type="term" value="P:DNA repair"/>
    <property type="evidence" value="ECO:0007669"/>
    <property type="project" value="InterPro"/>
</dbReference>
<evidence type="ECO:0000256" key="2">
    <source>
        <dbReference type="ARBA" id="ARBA00022763"/>
    </source>
</evidence>
<keyword evidence="2" id="KW-0227">DNA damage</keyword>
<feature type="domain" description="DNA endonuclease activator Ctp1 C-terminal" evidence="4">
    <location>
        <begin position="4"/>
        <end position="38"/>
    </location>
</feature>
<dbReference type="OrthoDB" id="5801062at2759"/>
<evidence type="ECO:0000259" key="4">
    <source>
        <dbReference type="Pfam" id="PF08573"/>
    </source>
</evidence>
<accession>Q4SKL3</accession>
<comment type="subcellular location">
    <subcellularLocation>
        <location evidence="1">Nucleus</location>
    </subcellularLocation>
</comment>
<dbReference type="EMBL" id="CAAE01014565">
    <property type="protein sequence ID" value="CAF98819.1"/>
    <property type="molecule type" value="Genomic_DNA"/>
</dbReference>
<organism evidence="5">
    <name type="scientific">Tetraodon nigroviridis</name>
    <name type="common">Spotted green pufferfish</name>
    <name type="synonym">Chelonodon nigroviridis</name>
    <dbReference type="NCBI Taxonomy" id="99883"/>
    <lineage>
        <taxon>Eukaryota</taxon>
        <taxon>Metazoa</taxon>
        <taxon>Chordata</taxon>
        <taxon>Craniata</taxon>
        <taxon>Vertebrata</taxon>
        <taxon>Euteleostomi</taxon>
        <taxon>Actinopterygii</taxon>
        <taxon>Neopterygii</taxon>
        <taxon>Teleostei</taxon>
        <taxon>Neoteleostei</taxon>
        <taxon>Acanthomorphata</taxon>
        <taxon>Eupercaria</taxon>
        <taxon>Tetraodontiformes</taxon>
        <taxon>Tetradontoidea</taxon>
        <taxon>Tetraodontidae</taxon>
        <taxon>Tetraodon</taxon>
    </lineage>
</organism>
<dbReference type="InterPro" id="IPR013882">
    <property type="entry name" value="Ctp1_C"/>
</dbReference>
<dbReference type="KEGG" id="tng:GSTEN00016669G001"/>
<reference evidence="5" key="1">
    <citation type="journal article" date="2004" name="Nature">
        <title>Genome duplication in the teleost fish Tetraodon nigroviridis reveals the early vertebrate proto-karyotype.</title>
        <authorList>
            <person name="Jaillon O."/>
            <person name="Aury J.-M."/>
            <person name="Brunet F."/>
            <person name="Petit J.-L."/>
            <person name="Stange-Thomann N."/>
            <person name="Mauceli E."/>
            <person name="Bouneau L."/>
            <person name="Fischer C."/>
            <person name="Ozouf-Costaz C."/>
            <person name="Bernot A."/>
            <person name="Nicaud S."/>
            <person name="Jaffe D."/>
            <person name="Fisher S."/>
            <person name="Lutfalla G."/>
            <person name="Dossat C."/>
            <person name="Segurens B."/>
            <person name="Dasilva C."/>
            <person name="Salanoubat M."/>
            <person name="Levy M."/>
            <person name="Boudet N."/>
            <person name="Castellano S."/>
            <person name="Anthouard V."/>
            <person name="Jubin C."/>
            <person name="Castelli V."/>
            <person name="Katinka M."/>
            <person name="Vacherie B."/>
            <person name="Biemont C."/>
            <person name="Skalli Z."/>
            <person name="Cattolico L."/>
            <person name="Poulain J."/>
            <person name="De Berardinis V."/>
            <person name="Cruaud C."/>
            <person name="Duprat S."/>
            <person name="Brottier P."/>
            <person name="Coutanceau J.-P."/>
            <person name="Gouzy J."/>
            <person name="Parra G."/>
            <person name="Lardier G."/>
            <person name="Chapple C."/>
            <person name="McKernan K.J."/>
            <person name="McEwan P."/>
            <person name="Bosak S."/>
            <person name="Kellis M."/>
            <person name="Volff J.-N."/>
            <person name="Guigo R."/>
            <person name="Zody M.C."/>
            <person name="Mesirov J."/>
            <person name="Lindblad-Toh K."/>
            <person name="Birren B."/>
            <person name="Nusbaum C."/>
            <person name="Kahn D."/>
            <person name="Robinson-Rechavi M."/>
            <person name="Laudet V."/>
            <person name="Schachter V."/>
            <person name="Quetier F."/>
            <person name="Saurin W."/>
            <person name="Scarpelli C."/>
            <person name="Wincker P."/>
            <person name="Lander E.S."/>
            <person name="Weissenbach J."/>
            <person name="Roest Crollius H."/>
        </authorList>
    </citation>
    <scope>NUCLEOTIDE SEQUENCE [LARGE SCALE GENOMIC DNA]</scope>
</reference>
<feature type="non-terminal residue" evidence="5">
    <location>
        <position position="1"/>
    </location>
</feature>
<dbReference type="Pfam" id="PF08573">
    <property type="entry name" value="SAE2"/>
    <property type="match status" value="1"/>
</dbReference>
<proteinExistence type="predicted"/>
<reference evidence="5" key="2">
    <citation type="submission" date="2004-02" db="EMBL/GenBank/DDBJ databases">
        <authorList>
            <consortium name="Genoscope"/>
            <consortium name="Whitehead Institute Centre for Genome Research"/>
        </authorList>
    </citation>
    <scope>NUCLEOTIDE SEQUENCE</scope>
</reference>
<dbReference type="GO" id="GO:0005634">
    <property type="term" value="C:nucleus"/>
    <property type="evidence" value="ECO:0007669"/>
    <property type="project" value="UniProtKB-SubCell"/>
</dbReference>
<name>Q4SKL3_TETNG</name>
<keyword evidence="3" id="KW-0539">Nucleus</keyword>
<dbReference type="AlphaFoldDB" id="Q4SKL3"/>
<evidence type="ECO:0000256" key="1">
    <source>
        <dbReference type="ARBA" id="ARBA00004123"/>
    </source>
</evidence>
<sequence>FAHMAVIRKKDERKKLKGATCKECEVYYAHLPEEEKRRRSCLHVPDTDFCMFLLLLQNTSGRWVSHRLRRASEEVIPQFLLGSSRS</sequence>
<evidence type="ECO:0000313" key="5">
    <source>
        <dbReference type="EMBL" id="CAF98819.1"/>
    </source>
</evidence>
<gene>
    <name evidence="5" type="ORF">GSTENG00016669001</name>
</gene>
<protein>
    <submittedName>
        <fullName evidence="5">(spotted green pufferfish) hypothetical protein</fullName>
    </submittedName>
</protein>
<evidence type="ECO:0000256" key="3">
    <source>
        <dbReference type="ARBA" id="ARBA00023242"/>
    </source>
</evidence>